<feature type="region of interest" description="Disordered" evidence="1">
    <location>
        <begin position="120"/>
        <end position="139"/>
    </location>
</feature>
<dbReference type="Proteomes" id="UP000232638">
    <property type="component" value="Chromosome"/>
</dbReference>
<name>A0A2K8U6Z2_9GAMM</name>
<feature type="domain" description="NolW-like" evidence="2">
    <location>
        <begin position="37"/>
        <end position="94"/>
    </location>
</feature>
<evidence type="ECO:0000313" key="3">
    <source>
        <dbReference type="EMBL" id="AUB81324.1"/>
    </source>
</evidence>
<evidence type="ECO:0000313" key="4">
    <source>
        <dbReference type="Proteomes" id="UP000232638"/>
    </source>
</evidence>
<reference evidence="3 4" key="1">
    <citation type="submission" date="2017-03" db="EMBL/GenBank/DDBJ databases">
        <title>Complete genome sequence of Candidatus 'Thiodictyon syntrophicum' sp. nov. strain Cad16T, a photolithoautotroph purple sulfur bacterium isolated from an alpine meromictic lake.</title>
        <authorList>
            <person name="Luedin S.M."/>
            <person name="Pothier J.F."/>
            <person name="Danza F."/>
            <person name="Storelli N."/>
            <person name="Wittwer M."/>
            <person name="Tonolla M."/>
        </authorList>
    </citation>
    <scope>NUCLEOTIDE SEQUENCE [LARGE SCALE GENOMIC DNA]</scope>
    <source>
        <strain evidence="3 4">Cad16T</strain>
    </source>
</reference>
<feature type="compositionally biased region" description="Gly residues" evidence="1">
    <location>
        <begin position="128"/>
        <end position="138"/>
    </location>
</feature>
<evidence type="ECO:0000259" key="2">
    <source>
        <dbReference type="Pfam" id="PF03958"/>
    </source>
</evidence>
<dbReference type="InterPro" id="IPR005644">
    <property type="entry name" value="NolW-like"/>
</dbReference>
<dbReference type="KEGG" id="tsy:THSYN_10425"/>
<keyword evidence="4" id="KW-1185">Reference proteome</keyword>
<dbReference type="Pfam" id="PF03958">
    <property type="entry name" value="Secretin_N"/>
    <property type="match status" value="1"/>
</dbReference>
<accession>A0A2K8U6Z2</accession>
<evidence type="ECO:0000256" key="1">
    <source>
        <dbReference type="SAM" id="MobiDB-lite"/>
    </source>
</evidence>
<sequence length="282" mass="29908">MNCAASIFSRRWAGRWGVPGLLLASLCGGAAADYPLEMIELRARFPEELIPILAPLAGPDGSVVGANNTLFVRASPAHLAEIRRALTTLDRPARSLLIQVRQDRADATTGAGIAVRGDAWDTDQGRAGRPGPGAGRIGVGARHRSASRDLSQEVRALDGHPAFIAIGQERPLAYRELAAGPGGAVIREGSTYQRSESGFYVVPRVQGDQVVIEVATRADSLGAHGSLQTSDVEARVQGRLGDWIPVALHDDTASVRGSGTLYAEQGQRSTQARVELRVLPLD</sequence>
<dbReference type="EMBL" id="CP020370">
    <property type="protein sequence ID" value="AUB81324.1"/>
    <property type="molecule type" value="Genomic_DNA"/>
</dbReference>
<gene>
    <name evidence="3" type="ORF">THSYN_10425</name>
</gene>
<proteinExistence type="predicted"/>
<dbReference type="AlphaFoldDB" id="A0A2K8U6Z2"/>
<organism evidence="3 4">
    <name type="scientific">Candidatus Thiodictyon syntrophicum</name>
    <dbReference type="NCBI Taxonomy" id="1166950"/>
    <lineage>
        <taxon>Bacteria</taxon>
        <taxon>Pseudomonadati</taxon>
        <taxon>Pseudomonadota</taxon>
        <taxon>Gammaproteobacteria</taxon>
        <taxon>Chromatiales</taxon>
        <taxon>Chromatiaceae</taxon>
        <taxon>Thiodictyon</taxon>
    </lineage>
</organism>
<protein>
    <recommendedName>
        <fullName evidence="2">NolW-like domain-containing protein</fullName>
    </recommendedName>
</protein>